<keyword evidence="3" id="KW-1185">Reference proteome</keyword>
<comment type="caution">
    <text evidence="2">The sequence shown here is derived from an EMBL/GenBank/DDBJ whole genome shotgun (WGS) entry which is preliminary data.</text>
</comment>
<feature type="transmembrane region" description="Helical" evidence="1">
    <location>
        <begin position="50"/>
        <end position="70"/>
    </location>
</feature>
<protein>
    <submittedName>
        <fullName evidence="2">Uncharacterized protein</fullName>
    </submittedName>
</protein>
<proteinExistence type="predicted"/>
<keyword evidence="1" id="KW-0812">Transmembrane</keyword>
<sequence>GGTRSLHSQQQSTIHGIIKVGGRTNAPEPSFHLFFPIKQVYFMRSLCHMMYFKSSLPALVFCAIIFHFNAAGKRSPSYLPQYPCPSLYFPCLFLLSHFFLVFCSPRLECGCVGQCQLRSIRHRSRRLKALESTGPGCSRLPLR</sequence>
<keyword evidence="1" id="KW-0472">Membrane</keyword>
<feature type="non-terminal residue" evidence="2">
    <location>
        <position position="1"/>
    </location>
</feature>
<organism evidence="2 3">
    <name type="scientific">Goodea atripinnis</name>
    <dbReference type="NCBI Taxonomy" id="208336"/>
    <lineage>
        <taxon>Eukaryota</taxon>
        <taxon>Metazoa</taxon>
        <taxon>Chordata</taxon>
        <taxon>Craniata</taxon>
        <taxon>Vertebrata</taxon>
        <taxon>Euteleostomi</taxon>
        <taxon>Actinopterygii</taxon>
        <taxon>Neopterygii</taxon>
        <taxon>Teleostei</taxon>
        <taxon>Neoteleostei</taxon>
        <taxon>Acanthomorphata</taxon>
        <taxon>Ovalentaria</taxon>
        <taxon>Atherinomorphae</taxon>
        <taxon>Cyprinodontiformes</taxon>
        <taxon>Goodeidae</taxon>
        <taxon>Goodea</taxon>
    </lineage>
</organism>
<keyword evidence="1" id="KW-1133">Transmembrane helix</keyword>
<gene>
    <name evidence="2" type="ORF">GOODEAATRI_003153</name>
</gene>
<evidence type="ECO:0000256" key="1">
    <source>
        <dbReference type="SAM" id="Phobius"/>
    </source>
</evidence>
<dbReference type="Proteomes" id="UP001476798">
    <property type="component" value="Unassembled WGS sequence"/>
</dbReference>
<accession>A0ABV0PVB0</accession>
<name>A0ABV0PVB0_9TELE</name>
<dbReference type="EMBL" id="JAHRIO010090079">
    <property type="protein sequence ID" value="MEQ2187288.1"/>
    <property type="molecule type" value="Genomic_DNA"/>
</dbReference>
<feature type="transmembrane region" description="Helical" evidence="1">
    <location>
        <begin position="82"/>
        <end position="102"/>
    </location>
</feature>
<evidence type="ECO:0000313" key="2">
    <source>
        <dbReference type="EMBL" id="MEQ2187288.1"/>
    </source>
</evidence>
<reference evidence="2 3" key="1">
    <citation type="submission" date="2021-06" db="EMBL/GenBank/DDBJ databases">
        <authorList>
            <person name="Palmer J.M."/>
        </authorList>
    </citation>
    <scope>NUCLEOTIDE SEQUENCE [LARGE SCALE GENOMIC DNA]</scope>
    <source>
        <strain evidence="2 3">GA_2019</strain>
        <tissue evidence="2">Muscle</tissue>
    </source>
</reference>
<evidence type="ECO:0000313" key="3">
    <source>
        <dbReference type="Proteomes" id="UP001476798"/>
    </source>
</evidence>